<evidence type="ECO:0000313" key="2">
    <source>
        <dbReference type="EMBL" id="QJH96962.1"/>
    </source>
</evidence>
<gene>
    <name evidence="1" type="ORF">TM448A00932_0023</name>
    <name evidence="2" type="ORF">TM448B00884_0013</name>
</gene>
<proteinExistence type="predicted"/>
<name>A0A6H1ZMA1_9ZZZZ</name>
<dbReference type="EMBL" id="MT144668">
    <property type="protein sequence ID" value="QJH96962.1"/>
    <property type="molecule type" value="Genomic_DNA"/>
</dbReference>
<dbReference type="AlphaFoldDB" id="A0A6H1ZMA1"/>
<dbReference type="EMBL" id="MT144082">
    <property type="protein sequence ID" value="QJA48395.1"/>
    <property type="molecule type" value="Genomic_DNA"/>
</dbReference>
<reference evidence="1" key="1">
    <citation type="submission" date="2020-03" db="EMBL/GenBank/DDBJ databases">
        <title>The deep terrestrial virosphere.</title>
        <authorList>
            <person name="Holmfeldt K."/>
            <person name="Nilsson E."/>
            <person name="Simone D."/>
            <person name="Lopez-Fernandez M."/>
            <person name="Wu X."/>
            <person name="de Brujin I."/>
            <person name="Lundin D."/>
            <person name="Andersson A."/>
            <person name="Bertilsson S."/>
            <person name="Dopson M."/>
        </authorList>
    </citation>
    <scope>NUCLEOTIDE SEQUENCE</scope>
    <source>
        <strain evidence="1">TM448A00932</strain>
        <strain evidence="2">TM448B00884</strain>
    </source>
</reference>
<sequence>MDNITVKRAWCEYWYYVLDKKLREIKDHLGLLLISRVSVDREGTILDISTFIENKDHYLNLDKSFIHGSC</sequence>
<accession>A0A6H1ZMA1</accession>
<protein>
    <submittedName>
        <fullName evidence="1">Uncharacterized protein</fullName>
    </submittedName>
</protein>
<organism evidence="1">
    <name type="scientific">viral metagenome</name>
    <dbReference type="NCBI Taxonomy" id="1070528"/>
    <lineage>
        <taxon>unclassified sequences</taxon>
        <taxon>metagenomes</taxon>
        <taxon>organismal metagenomes</taxon>
    </lineage>
</organism>
<evidence type="ECO:0000313" key="1">
    <source>
        <dbReference type="EMBL" id="QJA48395.1"/>
    </source>
</evidence>